<dbReference type="InterPro" id="IPR005702">
    <property type="entry name" value="Wzc-like_C"/>
</dbReference>
<keyword evidence="2" id="KW-0067">ATP-binding</keyword>
<evidence type="ECO:0000256" key="1">
    <source>
        <dbReference type="ARBA" id="ARBA00022741"/>
    </source>
</evidence>
<dbReference type="GO" id="GO:0016301">
    <property type="term" value="F:kinase activity"/>
    <property type="evidence" value="ECO:0007669"/>
    <property type="project" value="UniProtKB-KW"/>
</dbReference>
<dbReference type="CDD" id="cd05387">
    <property type="entry name" value="BY-kinase"/>
    <property type="match status" value="1"/>
</dbReference>
<keyword evidence="5" id="KW-0808">Transferase</keyword>
<dbReference type="EC" id="2.7.10.-" evidence="5"/>
<feature type="transmembrane region" description="Helical" evidence="4">
    <location>
        <begin position="62"/>
        <end position="83"/>
    </location>
</feature>
<keyword evidence="4" id="KW-0472">Membrane</keyword>
<reference evidence="5 6" key="1">
    <citation type="submission" date="2019-02" db="EMBL/GenBank/DDBJ databases">
        <title>Deep-cultivation of Planctomycetes and their phenomic and genomic characterization uncovers novel biology.</title>
        <authorList>
            <person name="Wiegand S."/>
            <person name="Jogler M."/>
            <person name="Boedeker C."/>
            <person name="Pinto D."/>
            <person name="Vollmers J."/>
            <person name="Rivas-Marin E."/>
            <person name="Kohn T."/>
            <person name="Peeters S.H."/>
            <person name="Heuer A."/>
            <person name="Rast P."/>
            <person name="Oberbeckmann S."/>
            <person name="Bunk B."/>
            <person name="Jeske O."/>
            <person name="Meyerdierks A."/>
            <person name="Storesund J.E."/>
            <person name="Kallscheuer N."/>
            <person name="Luecker S."/>
            <person name="Lage O.M."/>
            <person name="Pohl T."/>
            <person name="Merkel B.J."/>
            <person name="Hornburger P."/>
            <person name="Mueller R.-W."/>
            <person name="Bruemmer F."/>
            <person name="Labrenz M."/>
            <person name="Spormann A.M."/>
            <person name="Op den Camp H."/>
            <person name="Overmann J."/>
            <person name="Amann R."/>
            <person name="Jetten M.S.M."/>
            <person name="Mascher T."/>
            <person name="Medema M.H."/>
            <person name="Devos D.P."/>
            <person name="Kaster A.-K."/>
            <person name="Ovreas L."/>
            <person name="Rohde M."/>
            <person name="Galperin M.Y."/>
            <person name="Jogler C."/>
        </authorList>
    </citation>
    <scope>NUCLEOTIDE SEQUENCE [LARGE SCALE GENOMIC DNA]</scope>
    <source>
        <strain evidence="5 6">Pan181</strain>
    </source>
</reference>
<evidence type="ECO:0000313" key="6">
    <source>
        <dbReference type="Proteomes" id="UP000315750"/>
    </source>
</evidence>
<keyword evidence="1" id="KW-0547">Nucleotide-binding</keyword>
<dbReference type="Gene3D" id="3.40.50.300">
    <property type="entry name" value="P-loop containing nucleotide triphosphate hydrolases"/>
    <property type="match status" value="1"/>
</dbReference>
<evidence type="ECO:0000313" key="5">
    <source>
        <dbReference type="EMBL" id="QDU55668.1"/>
    </source>
</evidence>
<dbReference type="KEGG" id="amuc:Pan181_18610"/>
<dbReference type="InterPro" id="IPR027417">
    <property type="entry name" value="P-loop_NTPase"/>
</dbReference>
<proteinExistence type="predicted"/>
<dbReference type="InterPro" id="IPR050445">
    <property type="entry name" value="Bact_polysacc_biosynth/exp"/>
</dbReference>
<dbReference type="RefSeq" id="WP_145246497.1">
    <property type="nucleotide sequence ID" value="NZ_CP036278.1"/>
</dbReference>
<evidence type="ECO:0000256" key="2">
    <source>
        <dbReference type="ARBA" id="ARBA00022840"/>
    </source>
</evidence>
<dbReference type="Proteomes" id="UP000315750">
    <property type="component" value="Chromosome"/>
</dbReference>
<dbReference type="PANTHER" id="PTHR32309:SF31">
    <property type="entry name" value="CAPSULAR EXOPOLYSACCHARIDE FAMILY"/>
    <property type="match status" value="1"/>
</dbReference>
<keyword evidence="4" id="KW-0812">Transmembrane</keyword>
<keyword evidence="3" id="KW-0175">Coiled coil</keyword>
<sequence>MSESHPNSKDSRHQLTTTHEELAISRRRNITHARQGSGSKQPTQSGITPLFVWRVFRNWWKFLVPCSLLLAVAAAALVLWLHVPQYEARALIKIESNIPYIAFDSNNSNSRDSDRYVQTQIETMKSPIVLGPLLSRPSVSEIEEINSEFDPQAYIREHLSVRQVGKSELYEVAYTSSSADDAATVANYVVAEYMTVENDETDKRTNMVINTLREELKDREGHIEQLRTRVVDLAKDVTGRDPFGQGAIVGVTAFSPSTSVYQELTETEVSLEVAKAELQALKTSDIISADNAIATGHFELEISNRADVRRLEDQIRDIEQQITEIKSKPRPRISDTWEKDPDYLRVNALLIETRRSLTALREHARTELAQQQLERNKQESEQAILSKQQEITTLAKKLELLEIRRQEHVAELEKGGARSAELDIVKSELEREQNVFELISARKLALETERGAPTRASLMHTASPPRLSIEPIPFKLLAIACLSALIAPLGLATVREVVVKRVCNADELANETQLPLLGEVACLPVRKVGTRHQLMAPNQHDLLVYTESIDSLRTTLALTEGVGVRDCHKTVAVCSGVSGEGKTNISTALAMSIAHASKMPTLIIDADLRSPDVSEYLDVPSGPGLSEVISGSVPLNEAIYRVGDSLTFVLPAGSERINPHQVVEGSAIPDLLRKLGKRFSTVIIDTPPVLSASEALVYAKASDLVVYCSLSDVSRARQVRLATEKLEATGARIAGTVLSGVSTKSYVYAYGRYASLQGQA</sequence>
<evidence type="ECO:0000256" key="4">
    <source>
        <dbReference type="SAM" id="Phobius"/>
    </source>
</evidence>
<accession>A0A518ALT3</accession>
<dbReference type="EMBL" id="CP036278">
    <property type="protein sequence ID" value="QDU55668.1"/>
    <property type="molecule type" value="Genomic_DNA"/>
</dbReference>
<evidence type="ECO:0000256" key="3">
    <source>
        <dbReference type="SAM" id="Coils"/>
    </source>
</evidence>
<gene>
    <name evidence="5" type="primary">ptk_2</name>
    <name evidence="5" type="ORF">Pan181_18610</name>
</gene>
<feature type="coiled-coil region" evidence="3">
    <location>
        <begin position="361"/>
        <end position="390"/>
    </location>
</feature>
<dbReference type="OrthoDB" id="236626at2"/>
<dbReference type="PANTHER" id="PTHR32309">
    <property type="entry name" value="TYROSINE-PROTEIN KINASE"/>
    <property type="match status" value="1"/>
</dbReference>
<protein>
    <submittedName>
        <fullName evidence="5">Tyrosine-protein kinase ptk</fullName>
        <ecNumber evidence="5">2.7.10.-</ecNumber>
    </submittedName>
</protein>
<keyword evidence="4" id="KW-1133">Transmembrane helix</keyword>
<dbReference type="AlphaFoldDB" id="A0A518ALT3"/>
<name>A0A518ALT3_9BACT</name>
<dbReference type="SUPFAM" id="SSF52540">
    <property type="entry name" value="P-loop containing nucleoside triphosphate hydrolases"/>
    <property type="match status" value="1"/>
</dbReference>
<organism evidence="5 6">
    <name type="scientific">Aeoliella mucimassa</name>
    <dbReference type="NCBI Taxonomy" id="2527972"/>
    <lineage>
        <taxon>Bacteria</taxon>
        <taxon>Pseudomonadati</taxon>
        <taxon>Planctomycetota</taxon>
        <taxon>Planctomycetia</taxon>
        <taxon>Pirellulales</taxon>
        <taxon>Lacipirellulaceae</taxon>
        <taxon>Aeoliella</taxon>
    </lineage>
</organism>
<keyword evidence="6" id="KW-1185">Reference proteome</keyword>
<keyword evidence="5" id="KW-0418">Kinase</keyword>